<evidence type="ECO:0000256" key="3">
    <source>
        <dbReference type="ARBA" id="ARBA00022741"/>
    </source>
</evidence>
<dbReference type="InterPro" id="IPR027417">
    <property type="entry name" value="P-loop_NTPase"/>
</dbReference>
<dbReference type="Proteomes" id="UP000001072">
    <property type="component" value="Unassembled WGS sequence"/>
</dbReference>
<feature type="non-terminal residue" evidence="7">
    <location>
        <position position="1"/>
    </location>
</feature>
<dbReference type="AlphaFoldDB" id="F4S7K2"/>
<feature type="non-terminal residue" evidence="7">
    <location>
        <position position="107"/>
    </location>
</feature>
<organism evidence="8">
    <name type="scientific">Melampsora larici-populina (strain 98AG31 / pathotype 3-4-7)</name>
    <name type="common">Poplar leaf rust fungus</name>
    <dbReference type="NCBI Taxonomy" id="747676"/>
    <lineage>
        <taxon>Eukaryota</taxon>
        <taxon>Fungi</taxon>
        <taxon>Dikarya</taxon>
        <taxon>Basidiomycota</taxon>
        <taxon>Pucciniomycotina</taxon>
        <taxon>Pucciniomycetes</taxon>
        <taxon>Pucciniales</taxon>
        <taxon>Melampsoraceae</taxon>
        <taxon>Melampsora</taxon>
    </lineage>
</organism>
<dbReference type="InterPro" id="IPR036193">
    <property type="entry name" value="ADK_active_lid_dom_sf"/>
</dbReference>
<dbReference type="InterPro" id="IPR000850">
    <property type="entry name" value="Adenylat/UMP-CMP_kin"/>
</dbReference>
<dbReference type="RefSeq" id="XP_007417346.1">
    <property type="nucleotide sequence ID" value="XM_007417284.1"/>
</dbReference>
<dbReference type="EMBL" id="GL883160">
    <property type="protein sequence ID" value="EGF99377.1"/>
    <property type="molecule type" value="Genomic_DNA"/>
</dbReference>
<dbReference type="InParanoid" id="F4S7K2"/>
<evidence type="ECO:0000256" key="4">
    <source>
        <dbReference type="ARBA" id="ARBA00022777"/>
    </source>
</evidence>
<gene>
    <name evidence="7" type="ORF">MELLADRAFT_29112</name>
</gene>
<proteinExistence type="inferred from homology"/>
<evidence type="ECO:0000256" key="2">
    <source>
        <dbReference type="ARBA" id="ARBA00022679"/>
    </source>
</evidence>
<accession>F4S7K2</accession>
<feature type="domain" description="Adenylate kinase active site lid" evidence="6">
    <location>
        <begin position="48"/>
        <end position="83"/>
    </location>
</feature>
<dbReference type="InterPro" id="IPR033690">
    <property type="entry name" value="Adenylat_kinase_CS"/>
</dbReference>
<sequence>WILDGFPRTRAQAIKPDKFLKEELNNELNIIIALHVPDNIILHRISGRWIHGPSGRVYHTTYNPPKVERLDNVTGEPLIKQTDNTVEVFANRLNLFHEENEPMLNYY</sequence>
<evidence type="ECO:0000256" key="1">
    <source>
        <dbReference type="ARBA" id="ARBA00007220"/>
    </source>
</evidence>
<dbReference type="HOGENOM" id="CLU_032354_1_0_1"/>
<evidence type="ECO:0000256" key="5">
    <source>
        <dbReference type="RuleBase" id="RU003330"/>
    </source>
</evidence>
<evidence type="ECO:0000259" key="6">
    <source>
        <dbReference type="Pfam" id="PF05191"/>
    </source>
</evidence>
<dbReference type="GO" id="GO:0004017">
    <property type="term" value="F:AMP kinase activity"/>
    <property type="evidence" value="ECO:0007669"/>
    <property type="project" value="InterPro"/>
</dbReference>
<comment type="similarity">
    <text evidence="1 5">Belongs to the adenylate kinase family.</text>
</comment>
<dbReference type="PRINTS" id="PR00094">
    <property type="entry name" value="ADENYLTKNASE"/>
</dbReference>
<dbReference type="SUPFAM" id="SSF57774">
    <property type="entry name" value="Microbial and mitochondrial ADK, insert 'zinc finger' domain"/>
    <property type="match status" value="1"/>
</dbReference>
<protein>
    <recommendedName>
        <fullName evidence="6">Adenylate kinase active site lid domain-containing protein</fullName>
    </recommendedName>
</protein>
<evidence type="ECO:0000313" key="7">
    <source>
        <dbReference type="EMBL" id="EGF99377.1"/>
    </source>
</evidence>
<dbReference type="Pfam" id="PF00406">
    <property type="entry name" value="ADK"/>
    <property type="match status" value="1"/>
</dbReference>
<dbReference type="PROSITE" id="PS00113">
    <property type="entry name" value="ADENYLATE_KINASE"/>
    <property type="match status" value="1"/>
</dbReference>
<keyword evidence="2 5" id="KW-0808">Transferase</keyword>
<dbReference type="eggNOG" id="KOG3078">
    <property type="taxonomic scope" value="Eukaryota"/>
</dbReference>
<dbReference type="InterPro" id="IPR007862">
    <property type="entry name" value="Adenylate_kinase_lid-dom"/>
</dbReference>
<dbReference type="STRING" id="747676.F4S7K2"/>
<evidence type="ECO:0000313" key="8">
    <source>
        <dbReference type="Proteomes" id="UP000001072"/>
    </source>
</evidence>
<keyword evidence="4 5" id="KW-0418">Kinase</keyword>
<keyword evidence="3" id="KW-0547">Nucleotide-binding</keyword>
<dbReference type="GeneID" id="18927053"/>
<keyword evidence="8" id="KW-1185">Reference proteome</keyword>
<dbReference type="CDD" id="cd01428">
    <property type="entry name" value="ADK"/>
    <property type="match status" value="1"/>
</dbReference>
<reference evidence="8" key="1">
    <citation type="journal article" date="2011" name="Proc. Natl. Acad. Sci. U.S.A.">
        <title>Obligate biotrophy features unraveled by the genomic analysis of rust fungi.</title>
        <authorList>
            <person name="Duplessis S."/>
            <person name="Cuomo C.A."/>
            <person name="Lin Y.-C."/>
            <person name="Aerts A."/>
            <person name="Tisserant E."/>
            <person name="Veneault-Fourrey C."/>
            <person name="Joly D.L."/>
            <person name="Hacquard S."/>
            <person name="Amselem J."/>
            <person name="Cantarel B.L."/>
            <person name="Chiu R."/>
            <person name="Coutinho P.M."/>
            <person name="Feau N."/>
            <person name="Field M."/>
            <person name="Frey P."/>
            <person name="Gelhaye E."/>
            <person name="Goldberg J."/>
            <person name="Grabherr M.G."/>
            <person name="Kodira C.D."/>
            <person name="Kohler A."/>
            <person name="Kuees U."/>
            <person name="Lindquist E.A."/>
            <person name="Lucas S.M."/>
            <person name="Mago R."/>
            <person name="Mauceli E."/>
            <person name="Morin E."/>
            <person name="Murat C."/>
            <person name="Pangilinan J.L."/>
            <person name="Park R."/>
            <person name="Pearson M."/>
            <person name="Quesneville H."/>
            <person name="Rouhier N."/>
            <person name="Sakthikumar S."/>
            <person name="Salamov A.A."/>
            <person name="Schmutz J."/>
            <person name="Selles B."/>
            <person name="Shapiro H."/>
            <person name="Tanguay P."/>
            <person name="Tuskan G.A."/>
            <person name="Henrissat B."/>
            <person name="Van de Peer Y."/>
            <person name="Rouze P."/>
            <person name="Ellis J.G."/>
            <person name="Dodds P.N."/>
            <person name="Schein J.E."/>
            <person name="Zhong S."/>
            <person name="Hamelin R.C."/>
            <person name="Grigoriev I.V."/>
            <person name="Szabo L.J."/>
            <person name="Martin F."/>
        </authorList>
    </citation>
    <scope>NUCLEOTIDE SEQUENCE [LARGE SCALE GENOMIC DNA]</scope>
    <source>
        <strain evidence="8">98AG31 / pathotype 3-4-7</strain>
    </source>
</reference>
<dbReference type="PANTHER" id="PTHR23359">
    <property type="entry name" value="NUCLEOTIDE KINASE"/>
    <property type="match status" value="1"/>
</dbReference>
<dbReference type="SUPFAM" id="SSF52540">
    <property type="entry name" value="P-loop containing nucleoside triphosphate hydrolases"/>
    <property type="match status" value="1"/>
</dbReference>
<dbReference type="VEuPathDB" id="FungiDB:MELLADRAFT_29112"/>
<name>F4S7K2_MELLP</name>
<dbReference type="KEGG" id="mlr:MELLADRAFT_29112"/>
<dbReference type="GO" id="GO:0005524">
    <property type="term" value="F:ATP binding"/>
    <property type="evidence" value="ECO:0007669"/>
    <property type="project" value="InterPro"/>
</dbReference>
<dbReference type="OrthoDB" id="439792at2759"/>
<dbReference type="Pfam" id="PF05191">
    <property type="entry name" value="ADK_lid"/>
    <property type="match status" value="1"/>
</dbReference>
<dbReference type="Gene3D" id="3.40.50.300">
    <property type="entry name" value="P-loop containing nucleotide triphosphate hydrolases"/>
    <property type="match status" value="1"/>
</dbReference>